<sequence length="139" mass="16093">MTYAIDEGFVCACLSCRPVAVPSMISVRRTLMSLLLTLPAGTITLDYGESACHTTSPAYSRRNLYRCRHGSGLLFLFPKDWFCTQNGIGCLCTGRASFFRCHGRRRPSRLYIVMVRCGSIRKRRNDRYRYRVGRYKFRR</sequence>
<dbReference type="EnsemblMetazoa" id="ACHR014261-RA">
    <property type="protein sequence ID" value="ACHR014261-PA"/>
    <property type="gene ID" value="ACHR014261"/>
</dbReference>
<reference evidence="1" key="2">
    <citation type="submission" date="2020-05" db="UniProtKB">
        <authorList>
            <consortium name="EnsemblMetazoa"/>
        </authorList>
    </citation>
    <scope>IDENTIFICATION</scope>
    <source>
        <strain evidence="1">ACHKN1017</strain>
    </source>
</reference>
<dbReference type="AlphaFoldDB" id="A0A182KII5"/>
<protein>
    <submittedName>
        <fullName evidence="1">Uncharacterized protein</fullName>
    </submittedName>
</protein>
<organism evidence="1 2">
    <name type="scientific">Anopheles christyi</name>
    <dbReference type="NCBI Taxonomy" id="43041"/>
    <lineage>
        <taxon>Eukaryota</taxon>
        <taxon>Metazoa</taxon>
        <taxon>Ecdysozoa</taxon>
        <taxon>Arthropoda</taxon>
        <taxon>Hexapoda</taxon>
        <taxon>Insecta</taxon>
        <taxon>Pterygota</taxon>
        <taxon>Neoptera</taxon>
        <taxon>Endopterygota</taxon>
        <taxon>Diptera</taxon>
        <taxon>Nematocera</taxon>
        <taxon>Culicoidea</taxon>
        <taxon>Culicidae</taxon>
        <taxon>Anophelinae</taxon>
        <taxon>Anopheles</taxon>
    </lineage>
</organism>
<accession>A0A182KII5</accession>
<evidence type="ECO:0000313" key="2">
    <source>
        <dbReference type="Proteomes" id="UP000075881"/>
    </source>
</evidence>
<name>A0A182KII5_9DIPT</name>
<keyword evidence="2" id="KW-1185">Reference proteome</keyword>
<evidence type="ECO:0000313" key="1">
    <source>
        <dbReference type="EnsemblMetazoa" id="ACHR014261-PA"/>
    </source>
</evidence>
<dbReference type="Proteomes" id="UP000075881">
    <property type="component" value="Unassembled WGS sequence"/>
</dbReference>
<reference evidence="2" key="1">
    <citation type="submission" date="2013-03" db="EMBL/GenBank/DDBJ databases">
        <title>The Genome Sequence of Anopheles christyi ACHKN1017.</title>
        <authorList>
            <consortium name="The Broad Institute Genomics Platform"/>
            <person name="Neafsey D.E."/>
            <person name="Besansky N."/>
            <person name="Walker B."/>
            <person name="Young S.K."/>
            <person name="Zeng Q."/>
            <person name="Gargeya S."/>
            <person name="Fitzgerald M."/>
            <person name="Haas B."/>
            <person name="Abouelleil A."/>
            <person name="Allen A.W."/>
            <person name="Alvarado L."/>
            <person name="Arachchi H.M."/>
            <person name="Berlin A.M."/>
            <person name="Chapman S.B."/>
            <person name="Gainer-Dewar J."/>
            <person name="Goldberg J."/>
            <person name="Griggs A."/>
            <person name="Gujja S."/>
            <person name="Hansen M."/>
            <person name="Howarth C."/>
            <person name="Imamovic A."/>
            <person name="Ireland A."/>
            <person name="Larimer J."/>
            <person name="McCowan C."/>
            <person name="Murphy C."/>
            <person name="Pearson M."/>
            <person name="Poon T.W."/>
            <person name="Priest M."/>
            <person name="Roberts A."/>
            <person name="Saif S."/>
            <person name="Shea T."/>
            <person name="Sisk P."/>
            <person name="Sykes S."/>
            <person name="Wortman J."/>
            <person name="Nusbaum C."/>
            <person name="Birren B."/>
        </authorList>
    </citation>
    <scope>NUCLEOTIDE SEQUENCE [LARGE SCALE GENOMIC DNA]</scope>
    <source>
        <strain evidence="2">ACHKN1017</strain>
    </source>
</reference>
<dbReference type="VEuPathDB" id="VectorBase:ACHR014261"/>
<proteinExistence type="predicted"/>